<dbReference type="Pfam" id="PF11799">
    <property type="entry name" value="IMS_C"/>
    <property type="match status" value="1"/>
</dbReference>
<dbReference type="GO" id="GO:0006261">
    <property type="term" value="P:DNA-templated DNA replication"/>
    <property type="evidence" value="ECO:0007669"/>
    <property type="project" value="UniProtKB-UniRule"/>
</dbReference>
<comment type="subunit">
    <text evidence="6">Monomer.</text>
</comment>
<keyword evidence="6" id="KW-0460">Magnesium</keyword>
<dbReference type="PROSITE" id="PS50173">
    <property type="entry name" value="UMUC"/>
    <property type="match status" value="1"/>
</dbReference>
<dbReference type="SUPFAM" id="SSF100879">
    <property type="entry name" value="Lesion bypass DNA polymerase (Y-family), little finger domain"/>
    <property type="match status" value="1"/>
</dbReference>
<feature type="binding site" evidence="6">
    <location>
        <position position="9"/>
    </location>
    <ligand>
        <name>Mg(2+)</name>
        <dbReference type="ChEBI" id="CHEBI:18420"/>
    </ligand>
</feature>
<keyword evidence="6" id="KW-0235">DNA replication</keyword>
<proteinExistence type="inferred from homology"/>
<keyword evidence="2 6" id="KW-0515">Mutator protein</keyword>
<protein>
    <recommendedName>
        <fullName evidence="6">DNA polymerase IV</fullName>
        <shortName evidence="6">Pol IV</shortName>
        <ecNumber evidence="6">2.7.7.7</ecNumber>
    </recommendedName>
</protein>
<keyword evidence="5 6" id="KW-0239">DNA-directed DNA polymerase</keyword>
<comment type="catalytic activity">
    <reaction evidence="6">
        <text>DNA(n) + a 2'-deoxyribonucleoside 5'-triphosphate = DNA(n+1) + diphosphate</text>
        <dbReference type="Rhea" id="RHEA:22508"/>
        <dbReference type="Rhea" id="RHEA-COMP:17339"/>
        <dbReference type="Rhea" id="RHEA-COMP:17340"/>
        <dbReference type="ChEBI" id="CHEBI:33019"/>
        <dbReference type="ChEBI" id="CHEBI:61560"/>
        <dbReference type="ChEBI" id="CHEBI:173112"/>
        <dbReference type="EC" id="2.7.7.7"/>
    </reaction>
</comment>
<evidence type="ECO:0000256" key="1">
    <source>
        <dbReference type="ARBA" id="ARBA00010945"/>
    </source>
</evidence>
<name>A0A291T9M3_9FIRM</name>
<dbReference type="InterPro" id="IPR050116">
    <property type="entry name" value="DNA_polymerase-Y"/>
</dbReference>
<dbReference type="GO" id="GO:0003887">
    <property type="term" value="F:DNA-directed DNA polymerase activity"/>
    <property type="evidence" value="ECO:0007669"/>
    <property type="project" value="UniProtKB-UniRule"/>
</dbReference>
<dbReference type="GO" id="GO:0042276">
    <property type="term" value="P:error-prone translesion synthesis"/>
    <property type="evidence" value="ECO:0007669"/>
    <property type="project" value="TreeGrafter"/>
</dbReference>
<comment type="similarity">
    <text evidence="1 6">Belongs to the DNA polymerase type-Y family.</text>
</comment>
<dbReference type="GO" id="GO:0006281">
    <property type="term" value="P:DNA repair"/>
    <property type="evidence" value="ECO:0007669"/>
    <property type="project" value="UniProtKB-UniRule"/>
</dbReference>
<keyword evidence="6" id="KW-0479">Metal-binding</keyword>
<dbReference type="InterPro" id="IPR017961">
    <property type="entry name" value="DNA_pol_Y-fam_little_finger"/>
</dbReference>
<dbReference type="InterPro" id="IPR022880">
    <property type="entry name" value="DNApol_IV"/>
</dbReference>
<comment type="subcellular location">
    <subcellularLocation>
        <location evidence="6">Cytoplasm</location>
    </subcellularLocation>
</comment>
<keyword evidence="6" id="KW-0963">Cytoplasm</keyword>
<evidence type="ECO:0000256" key="6">
    <source>
        <dbReference type="HAMAP-Rule" id="MF_01113"/>
    </source>
</evidence>
<dbReference type="PANTHER" id="PTHR11076:SF35">
    <property type="entry name" value="DNA REPAIR PROTEIN HOMOLOG YOBH"/>
    <property type="match status" value="1"/>
</dbReference>
<comment type="function">
    <text evidence="6">Poorly processive, error-prone DNA polymerase involved in untargeted mutagenesis. Copies undamaged DNA at stalled replication forks, which arise in vivo from mismatched or misaligned primer ends. These misaligned primers can be extended by PolIV. Exhibits no 3'-5' exonuclease (proofreading) activity. May be involved in translesional synthesis, in conjunction with the beta clamp from PolIII.</text>
</comment>
<organism evidence="8 9">
    <name type="scientific">Faecalibacterium prausnitzii</name>
    <dbReference type="NCBI Taxonomy" id="853"/>
    <lineage>
        <taxon>Bacteria</taxon>
        <taxon>Bacillati</taxon>
        <taxon>Bacillota</taxon>
        <taxon>Clostridia</taxon>
        <taxon>Eubacteriales</taxon>
        <taxon>Oscillospiraceae</taxon>
        <taxon>Faecalibacterium</taxon>
    </lineage>
</organism>
<comment type="cofactor">
    <cofactor evidence="6">
        <name>Mg(2+)</name>
        <dbReference type="ChEBI" id="CHEBI:18420"/>
    </cofactor>
    <text evidence="6">Binds 2 magnesium ions per subunit.</text>
</comment>
<dbReference type="SUPFAM" id="SSF56672">
    <property type="entry name" value="DNA/RNA polymerases"/>
    <property type="match status" value="1"/>
</dbReference>
<feature type="site" description="Substrate discrimination" evidence="6">
    <location>
        <position position="14"/>
    </location>
</feature>
<evidence type="ECO:0000259" key="7">
    <source>
        <dbReference type="PROSITE" id="PS50173"/>
    </source>
</evidence>
<dbReference type="InterPro" id="IPR043128">
    <property type="entry name" value="Rev_trsase/Diguanyl_cyclase"/>
</dbReference>
<dbReference type="Gene3D" id="3.40.1170.60">
    <property type="match status" value="1"/>
</dbReference>
<keyword evidence="6" id="KW-0238">DNA-binding</keyword>
<dbReference type="CDD" id="cd03586">
    <property type="entry name" value="PolY_Pol_IV_kappa"/>
    <property type="match status" value="1"/>
</dbReference>
<evidence type="ECO:0000256" key="3">
    <source>
        <dbReference type="ARBA" id="ARBA00022695"/>
    </source>
</evidence>
<evidence type="ECO:0000256" key="2">
    <source>
        <dbReference type="ARBA" id="ARBA00022457"/>
    </source>
</evidence>
<dbReference type="EMBL" id="CP023819">
    <property type="protein sequence ID" value="ATL89883.1"/>
    <property type="molecule type" value="Genomic_DNA"/>
</dbReference>
<dbReference type="Gene3D" id="1.10.150.20">
    <property type="entry name" value="5' to 3' exonuclease, C-terminal subdomain"/>
    <property type="match status" value="1"/>
</dbReference>
<dbReference type="AlphaFoldDB" id="A0A291T9M3"/>
<feature type="binding site" evidence="6">
    <location>
        <position position="105"/>
    </location>
    <ligand>
        <name>Mg(2+)</name>
        <dbReference type="ChEBI" id="CHEBI:18420"/>
    </ligand>
</feature>
<dbReference type="InterPro" id="IPR036775">
    <property type="entry name" value="DNA_pol_Y-fam_lit_finger_sf"/>
</dbReference>
<keyword evidence="6" id="KW-0808">Transferase</keyword>
<feature type="domain" description="UmuC" evidence="7">
    <location>
        <begin position="5"/>
        <end position="186"/>
    </location>
</feature>
<gene>
    <name evidence="6" type="primary">dinB</name>
    <name evidence="8" type="ORF">CRH10_06040</name>
</gene>
<evidence type="ECO:0000256" key="5">
    <source>
        <dbReference type="ARBA" id="ARBA00022932"/>
    </source>
</evidence>
<evidence type="ECO:0000256" key="4">
    <source>
        <dbReference type="ARBA" id="ARBA00022763"/>
    </source>
</evidence>
<evidence type="ECO:0000313" key="9">
    <source>
        <dbReference type="Proteomes" id="UP000223709"/>
    </source>
</evidence>
<dbReference type="Gene3D" id="3.30.1490.100">
    <property type="entry name" value="DNA polymerase, Y-family, little finger domain"/>
    <property type="match status" value="1"/>
</dbReference>
<keyword evidence="4 6" id="KW-0227">DNA damage</keyword>
<sequence length="411" mass="46219">MQRVILHCDMNNFYASVECMLNPELKNKPVAVCGSVEERHGIVLAKNYAAKAFGVSTGEAIWQAKQKCQDLVIVEPHYEQYMKFSKLAREIYGRYTDQIEPYGMDECWLDVTGSGCMGTGFEIADEIRRTVKFELGLTISAGVSFNKIFAKLGSDMKKPDAITCIEADSFREKIWCLPATDLLGVGRATEKVLSGYGIHTIGELAATSDDFLRCRLGKNGLAIKKYANGLDDSPVMRSDYVSPVKSIGHGITTMQDLENNAEVWCVMLELVQEIGTKLRTHKKKAGGIAISIRNNELYTKEWQCRISIPTQSPTYLAKTAFALFAKNYQWEHPIRSVTVRAINLFEEDCPIQYDLFTDVKSLDRQERLDAAIEQIRFRFGKDAIKNGVLFQKSKMPTERKVDLVMPTGMIG</sequence>
<dbReference type="GO" id="GO:0005829">
    <property type="term" value="C:cytosol"/>
    <property type="evidence" value="ECO:0007669"/>
    <property type="project" value="TreeGrafter"/>
</dbReference>
<dbReference type="EC" id="2.7.7.7" evidence="6"/>
<dbReference type="HAMAP" id="MF_01113">
    <property type="entry name" value="DNApol_IV"/>
    <property type="match status" value="1"/>
</dbReference>
<dbReference type="Proteomes" id="UP000223709">
    <property type="component" value="Chromosome"/>
</dbReference>
<dbReference type="GO" id="GO:0009432">
    <property type="term" value="P:SOS response"/>
    <property type="evidence" value="ECO:0007669"/>
    <property type="project" value="TreeGrafter"/>
</dbReference>
<dbReference type="Gene3D" id="3.30.70.270">
    <property type="match status" value="1"/>
</dbReference>
<reference evidence="8 9" key="1">
    <citation type="submission" date="2017-10" db="EMBL/GenBank/DDBJ databases">
        <title>Complete Genome Sequence of Faecalibacterium prausnitzii isolated from the gut of healthy adult Indian.</title>
        <authorList>
            <person name="Bag S."/>
            <person name="Ghosh T.S."/>
            <person name="Das B."/>
        </authorList>
    </citation>
    <scope>NUCLEOTIDE SEQUENCE [LARGE SCALE GENOMIC DNA]</scope>
    <source>
        <strain evidence="8 9">Indica</strain>
    </source>
</reference>
<feature type="active site" evidence="6">
    <location>
        <position position="106"/>
    </location>
</feature>
<dbReference type="GO" id="GO:0003684">
    <property type="term" value="F:damaged DNA binding"/>
    <property type="evidence" value="ECO:0007669"/>
    <property type="project" value="InterPro"/>
</dbReference>
<dbReference type="Pfam" id="PF00817">
    <property type="entry name" value="IMS"/>
    <property type="match status" value="1"/>
</dbReference>
<dbReference type="GO" id="GO:0000287">
    <property type="term" value="F:magnesium ion binding"/>
    <property type="evidence" value="ECO:0007669"/>
    <property type="project" value="UniProtKB-UniRule"/>
</dbReference>
<keyword evidence="3 6" id="KW-0548">Nucleotidyltransferase</keyword>
<accession>A0A291T9M3</accession>
<dbReference type="InterPro" id="IPR043502">
    <property type="entry name" value="DNA/RNA_pol_sf"/>
</dbReference>
<dbReference type="InterPro" id="IPR001126">
    <property type="entry name" value="UmuC"/>
</dbReference>
<keyword evidence="6" id="KW-0234">DNA repair</keyword>
<dbReference type="PANTHER" id="PTHR11076">
    <property type="entry name" value="DNA REPAIR POLYMERASE UMUC / TRANSFERASE FAMILY MEMBER"/>
    <property type="match status" value="1"/>
</dbReference>
<evidence type="ECO:0000313" key="8">
    <source>
        <dbReference type="EMBL" id="ATL89883.1"/>
    </source>
</evidence>